<dbReference type="EMBL" id="QFVT01000001">
    <property type="protein sequence ID" value="PYC49318.1"/>
    <property type="molecule type" value="Genomic_DNA"/>
</dbReference>
<reference evidence="3 4" key="1">
    <citation type="submission" date="2018-05" db="EMBL/GenBank/DDBJ databases">
        <title>Oceanovita maritima gen. nov., sp. nov., a marine bacterium in the family Rhodobacteraceae isolated from surface seawater of Lundu port Xiamen, China.</title>
        <authorList>
            <person name="Hetharua B.H."/>
            <person name="Min D."/>
            <person name="Liao H."/>
            <person name="Tian Y."/>
        </authorList>
    </citation>
    <scope>NUCLEOTIDE SEQUENCE [LARGE SCALE GENOMIC DNA]</scope>
    <source>
        <strain evidence="3 4">FSX-11</strain>
    </source>
</reference>
<evidence type="ECO:0000256" key="2">
    <source>
        <dbReference type="SAM" id="SignalP"/>
    </source>
</evidence>
<sequence>MRIRSIFLTTTTAAVLCAGSVSAATITNLVGDIDGFGGQTAAGAVGAETGFGFNNTTGSDPSFTDAWLYEQDGGAGGSPVDYTHSYALTGTALSATLSLMESGMSDGRGPWEVRFNGNLLGEIADGDVSTSTLHSFGVDVSWLTGSDVISLIYLDTSSEGYAIDYSMLSIETAPAVPLPAAGFLMIGALGALGFARKRR</sequence>
<accession>A0A2V4MYC0</accession>
<keyword evidence="1" id="KW-1133">Transmembrane helix</keyword>
<evidence type="ECO:0000313" key="4">
    <source>
        <dbReference type="Proteomes" id="UP000248012"/>
    </source>
</evidence>
<dbReference type="OrthoDB" id="7874552at2"/>
<name>A0A2V4MYC0_9RHOB</name>
<evidence type="ECO:0000256" key="1">
    <source>
        <dbReference type="SAM" id="Phobius"/>
    </source>
</evidence>
<dbReference type="InterPro" id="IPR022472">
    <property type="entry name" value="VPLPA-CTERM"/>
</dbReference>
<organism evidence="3 4">
    <name type="scientific">Litorivita pollutaquae</name>
    <dbReference type="NCBI Taxonomy" id="2200892"/>
    <lineage>
        <taxon>Bacteria</taxon>
        <taxon>Pseudomonadati</taxon>
        <taxon>Pseudomonadota</taxon>
        <taxon>Alphaproteobacteria</taxon>
        <taxon>Rhodobacterales</taxon>
        <taxon>Paracoccaceae</taxon>
        <taxon>Litorivita</taxon>
    </lineage>
</organism>
<dbReference type="NCBIfam" id="TIGR03370">
    <property type="entry name" value="VPLPA-CTERM"/>
    <property type="match status" value="1"/>
</dbReference>
<comment type="caution">
    <text evidence="3">The sequence shown here is derived from an EMBL/GenBank/DDBJ whole genome shotgun (WGS) entry which is preliminary data.</text>
</comment>
<dbReference type="Proteomes" id="UP000248012">
    <property type="component" value="Unassembled WGS sequence"/>
</dbReference>
<keyword evidence="4" id="KW-1185">Reference proteome</keyword>
<proteinExistence type="predicted"/>
<keyword evidence="1" id="KW-0472">Membrane</keyword>
<evidence type="ECO:0008006" key="5">
    <source>
        <dbReference type="Google" id="ProtNLM"/>
    </source>
</evidence>
<evidence type="ECO:0000313" key="3">
    <source>
        <dbReference type="EMBL" id="PYC49318.1"/>
    </source>
</evidence>
<feature type="chain" id="PRO_5016027620" description="VPLPA-CTERM protein sorting domain-containing protein" evidence="2">
    <location>
        <begin position="24"/>
        <end position="199"/>
    </location>
</feature>
<dbReference type="RefSeq" id="WP_110794156.1">
    <property type="nucleotide sequence ID" value="NZ_KZ826481.1"/>
</dbReference>
<dbReference type="AlphaFoldDB" id="A0A2V4MYC0"/>
<feature type="transmembrane region" description="Helical" evidence="1">
    <location>
        <begin position="176"/>
        <end position="195"/>
    </location>
</feature>
<gene>
    <name evidence="3" type="ORF">DI396_00095</name>
</gene>
<keyword evidence="1" id="KW-0812">Transmembrane</keyword>
<feature type="signal peptide" evidence="2">
    <location>
        <begin position="1"/>
        <end position="23"/>
    </location>
</feature>
<protein>
    <recommendedName>
        <fullName evidence="5">VPLPA-CTERM protein sorting domain-containing protein</fullName>
    </recommendedName>
</protein>
<keyword evidence="2" id="KW-0732">Signal</keyword>